<dbReference type="SUPFAM" id="SSF55961">
    <property type="entry name" value="Bet v1-like"/>
    <property type="match status" value="1"/>
</dbReference>
<evidence type="ECO:0000313" key="4">
    <source>
        <dbReference type="Proteomes" id="UP000006727"/>
    </source>
</evidence>
<accession>A0A7I4CBH6</accession>
<dbReference type="InterPro" id="IPR023393">
    <property type="entry name" value="START-like_dom_sf"/>
</dbReference>
<dbReference type="PANTHER" id="PTHR10658:SF11">
    <property type="entry name" value="VIBRATOR, ISOFORM B"/>
    <property type="match status" value="1"/>
</dbReference>
<dbReference type="Gramene" id="Pp3c21_1570V3.3">
    <property type="protein sequence ID" value="Pp3c21_1570V3.3"/>
    <property type="gene ID" value="Pp3c21_1570"/>
</dbReference>
<dbReference type="InterPro" id="IPR001666">
    <property type="entry name" value="PI_transfer"/>
</dbReference>
<evidence type="ECO:0000313" key="3">
    <source>
        <dbReference type="EnsemblPlants" id="Pp3c21_1570V3.3"/>
    </source>
</evidence>
<dbReference type="GO" id="GO:0071944">
    <property type="term" value="C:cell periphery"/>
    <property type="evidence" value="ECO:0007669"/>
    <property type="project" value="UniProtKB-ARBA"/>
</dbReference>
<dbReference type="Gene3D" id="3.30.530.20">
    <property type="match status" value="1"/>
</dbReference>
<dbReference type="Proteomes" id="UP000006727">
    <property type="component" value="Chromosome 21"/>
</dbReference>
<dbReference type="PANTHER" id="PTHR10658">
    <property type="entry name" value="PHOSPHATIDYLINOSITOL TRANSFER PROTEIN"/>
    <property type="match status" value="1"/>
</dbReference>
<dbReference type="AlphaFoldDB" id="A0A7I4CBH6"/>
<dbReference type="PRINTS" id="PR00391">
    <property type="entry name" value="PITRANSFER"/>
</dbReference>
<dbReference type="GO" id="GO:0008526">
    <property type="term" value="F:phosphatidylinositol transfer activity"/>
    <property type="evidence" value="ECO:0007669"/>
    <property type="project" value="UniProtKB-ARBA"/>
</dbReference>
<reference evidence="3 4" key="1">
    <citation type="journal article" date="2008" name="Science">
        <title>The Physcomitrella genome reveals evolutionary insights into the conquest of land by plants.</title>
        <authorList>
            <person name="Rensing S."/>
            <person name="Lang D."/>
            <person name="Zimmer A."/>
            <person name="Terry A."/>
            <person name="Salamov A."/>
            <person name="Shapiro H."/>
            <person name="Nishiyama T."/>
            <person name="Perroud P.-F."/>
            <person name="Lindquist E."/>
            <person name="Kamisugi Y."/>
            <person name="Tanahashi T."/>
            <person name="Sakakibara K."/>
            <person name="Fujita T."/>
            <person name="Oishi K."/>
            <person name="Shin-I T."/>
            <person name="Kuroki Y."/>
            <person name="Toyoda A."/>
            <person name="Suzuki Y."/>
            <person name="Hashimoto A."/>
            <person name="Yamaguchi K."/>
            <person name="Sugano A."/>
            <person name="Kohara Y."/>
            <person name="Fujiyama A."/>
            <person name="Anterola A."/>
            <person name="Aoki S."/>
            <person name="Ashton N."/>
            <person name="Barbazuk W.B."/>
            <person name="Barker E."/>
            <person name="Bennetzen J."/>
            <person name="Bezanilla M."/>
            <person name="Blankenship R."/>
            <person name="Cho S.H."/>
            <person name="Dutcher S."/>
            <person name="Estelle M."/>
            <person name="Fawcett J.A."/>
            <person name="Gundlach H."/>
            <person name="Hanada K."/>
            <person name="Heyl A."/>
            <person name="Hicks K.A."/>
            <person name="Hugh J."/>
            <person name="Lohr M."/>
            <person name="Mayer K."/>
            <person name="Melkozernov A."/>
            <person name="Murata T."/>
            <person name="Nelson D."/>
            <person name="Pils B."/>
            <person name="Prigge M."/>
            <person name="Reiss B."/>
            <person name="Renner T."/>
            <person name="Rombauts S."/>
            <person name="Rushton P."/>
            <person name="Sanderfoot A."/>
            <person name="Schween G."/>
            <person name="Shiu S.-H."/>
            <person name="Stueber K."/>
            <person name="Theodoulou F.L."/>
            <person name="Tu H."/>
            <person name="Van de Peer Y."/>
            <person name="Verrier P.J."/>
            <person name="Waters E."/>
            <person name="Wood A."/>
            <person name="Yang L."/>
            <person name="Cove D."/>
            <person name="Cuming A."/>
            <person name="Hasebe M."/>
            <person name="Lucas S."/>
            <person name="Mishler D.B."/>
            <person name="Reski R."/>
            <person name="Grigoriev I."/>
            <person name="Quatrano R.S."/>
            <person name="Boore J.L."/>
        </authorList>
    </citation>
    <scope>NUCLEOTIDE SEQUENCE [LARGE SCALE GENOMIC DNA]</scope>
    <source>
        <strain evidence="3 4">cv. Gransden 2004</strain>
    </source>
</reference>
<gene>
    <name evidence="3" type="primary">LOC112274389</name>
</gene>
<sequence>MVQIVEFRVIMPLLLEEYRVAQMYMVNKIQEQQTGGGEGVEVLINKPFENEEFGRGQYTSKIYHLQSKIPSWLSAFVSTKFMYIEEEAWNAFPKCKTVLKCPYLNRFKLTIETIHVADNGNTVNAHNLDKDALALRKVEYLDIASNVKDYWNYVIGGPEIDLTKFKSEITGRGPLAPGWQAACDPVMTAYKLVTVDVPYWGFGYRLEQALLGAERALFLESHKQCFHWIDEWFGLTYEDVRRMEMENDLALNQKLGKLTIVSNACENGSSAGIAESASEPKTKRRESNTRAIPATNWRTNI</sequence>
<dbReference type="InterPro" id="IPR055261">
    <property type="entry name" value="PI_transfer_N"/>
</dbReference>
<dbReference type="GO" id="GO:0005737">
    <property type="term" value="C:cytoplasm"/>
    <property type="evidence" value="ECO:0007669"/>
    <property type="project" value="UniProtKB-ARBA"/>
</dbReference>
<dbReference type="Pfam" id="PF02121">
    <property type="entry name" value="IP_trans"/>
    <property type="match status" value="1"/>
</dbReference>
<name>A0A7I4CBH6_PHYPA</name>
<organism evidence="3 4">
    <name type="scientific">Physcomitrium patens</name>
    <name type="common">Spreading-leaved earth moss</name>
    <name type="synonym">Physcomitrella patens</name>
    <dbReference type="NCBI Taxonomy" id="3218"/>
    <lineage>
        <taxon>Eukaryota</taxon>
        <taxon>Viridiplantae</taxon>
        <taxon>Streptophyta</taxon>
        <taxon>Embryophyta</taxon>
        <taxon>Bryophyta</taxon>
        <taxon>Bryophytina</taxon>
        <taxon>Bryopsida</taxon>
        <taxon>Funariidae</taxon>
        <taxon>Funariales</taxon>
        <taxon>Funariaceae</taxon>
        <taxon>Physcomitrium</taxon>
    </lineage>
</organism>
<proteinExistence type="predicted"/>
<dbReference type="EMBL" id="ABEU02000021">
    <property type="status" value="NOT_ANNOTATED_CDS"/>
    <property type="molecule type" value="Genomic_DNA"/>
</dbReference>
<evidence type="ECO:0000259" key="2">
    <source>
        <dbReference type="Pfam" id="PF02121"/>
    </source>
</evidence>
<reference evidence="3" key="3">
    <citation type="submission" date="2020-12" db="UniProtKB">
        <authorList>
            <consortium name="EnsemblPlants"/>
        </authorList>
    </citation>
    <scope>IDENTIFICATION</scope>
</reference>
<dbReference type="EnsemblPlants" id="Pp3c21_1570V3.3">
    <property type="protein sequence ID" value="Pp3c21_1570V3.3"/>
    <property type="gene ID" value="Pp3c21_1570"/>
</dbReference>
<protein>
    <recommendedName>
        <fullName evidence="2">Phosphatidylinositol transfer protein N-terminal domain-containing protein</fullName>
    </recommendedName>
</protein>
<reference evidence="3 4" key="2">
    <citation type="journal article" date="2018" name="Plant J.">
        <title>The Physcomitrella patens chromosome-scale assembly reveals moss genome structure and evolution.</title>
        <authorList>
            <person name="Lang D."/>
            <person name="Ullrich K.K."/>
            <person name="Murat F."/>
            <person name="Fuchs J."/>
            <person name="Jenkins J."/>
            <person name="Haas F.B."/>
            <person name="Piednoel M."/>
            <person name="Gundlach H."/>
            <person name="Van Bel M."/>
            <person name="Meyberg R."/>
            <person name="Vives C."/>
            <person name="Morata J."/>
            <person name="Symeonidi A."/>
            <person name="Hiss M."/>
            <person name="Muchero W."/>
            <person name="Kamisugi Y."/>
            <person name="Saleh O."/>
            <person name="Blanc G."/>
            <person name="Decker E.L."/>
            <person name="van Gessel N."/>
            <person name="Grimwood J."/>
            <person name="Hayes R.D."/>
            <person name="Graham S.W."/>
            <person name="Gunter L.E."/>
            <person name="McDaniel S.F."/>
            <person name="Hoernstein S.N.W."/>
            <person name="Larsson A."/>
            <person name="Li F.W."/>
            <person name="Perroud P.F."/>
            <person name="Phillips J."/>
            <person name="Ranjan P."/>
            <person name="Rokshar D.S."/>
            <person name="Rothfels C.J."/>
            <person name="Schneider L."/>
            <person name="Shu S."/>
            <person name="Stevenson D.W."/>
            <person name="Thummler F."/>
            <person name="Tillich M."/>
            <person name="Villarreal Aguilar J.C."/>
            <person name="Widiez T."/>
            <person name="Wong G.K."/>
            <person name="Wymore A."/>
            <person name="Zhang Y."/>
            <person name="Zimmer A.D."/>
            <person name="Quatrano R.S."/>
            <person name="Mayer K.F.X."/>
            <person name="Goodstein D."/>
            <person name="Casacuberta J.M."/>
            <person name="Vandepoele K."/>
            <person name="Reski R."/>
            <person name="Cuming A.C."/>
            <person name="Tuskan G.A."/>
            <person name="Maumus F."/>
            <person name="Salse J."/>
            <person name="Schmutz J."/>
            <person name="Rensing S.A."/>
        </authorList>
    </citation>
    <scope>NUCLEOTIDE SEQUENCE [LARGE SCALE GENOMIC DNA]</scope>
    <source>
        <strain evidence="3 4">cv. Gransden 2004</strain>
    </source>
</reference>
<dbReference type="InParanoid" id="A0A7I4CBH6"/>
<keyword evidence="4" id="KW-1185">Reference proteome</keyword>
<dbReference type="FunFam" id="3.30.530.20:FF:000028">
    <property type="entry name" value="Phosphatidylinositol transfer protein 5"/>
    <property type="match status" value="1"/>
</dbReference>
<feature type="region of interest" description="Disordered" evidence="1">
    <location>
        <begin position="270"/>
        <end position="289"/>
    </location>
</feature>
<evidence type="ECO:0000256" key="1">
    <source>
        <dbReference type="SAM" id="MobiDB-lite"/>
    </source>
</evidence>
<feature type="compositionally biased region" description="Basic and acidic residues" evidence="1">
    <location>
        <begin position="278"/>
        <end position="288"/>
    </location>
</feature>
<feature type="domain" description="Phosphatidylinositol transfer protein N-terminal" evidence="2">
    <location>
        <begin position="3"/>
        <end position="246"/>
    </location>
</feature>